<sequence length="62" mass="6879">LPLPHQPAAPGLGSCQRVHPIRSSARPPLTASRALAYGLDRPRFAERESRYGRSIRFKRAAN</sequence>
<reference evidence="3" key="1">
    <citation type="submission" date="2016-11" db="UniProtKB">
        <authorList>
            <consortium name="WormBaseParasite"/>
        </authorList>
    </citation>
    <scope>IDENTIFICATION</scope>
</reference>
<feature type="region of interest" description="Disordered" evidence="1">
    <location>
        <begin position="1"/>
        <end position="27"/>
    </location>
</feature>
<name>A0A1I8IRW2_9PLAT</name>
<protein>
    <submittedName>
        <fullName evidence="3">KTSC domain-containing protein</fullName>
    </submittedName>
</protein>
<dbReference type="Proteomes" id="UP000095280">
    <property type="component" value="Unplaced"/>
</dbReference>
<dbReference type="WBParaSite" id="maker-uti_cns_0015638-snap-gene-0.2-mRNA-1">
    <property type="protein sequence ID" value="maker-uti_cns_0015638-snap-gene-0.2-mRNA-1"/>
    <property type="gene ID" value="maker-uti_cns_0015638-snap-gene-0.2"/>
</dbReference>
<evidence type="ECO:0000313" key="3">
    <source>
        <dbReference type="WBParaSite" id="maker-uti_cns_0015638-snap-gene-0.2-mRNA-1"/>
    </source>
</evidence>
<organism evidence="2 3">
    <name type="scientific">Macrostomum lignano</name>
    <dbReference type="NCBI Taxonomy" id="282301"/>
    <lineage>
        <taxon>Eukaryota</taxon>
        <taxon>Metazoa</taxon>
        <taxon>Spiralia</taxon>
        <taxon>Lophotrochozoa</taxon>
        <taxon>Platyhelminthes</taxon>
        <taxon>Rhabditophora</taxon>
        <taxon>Macrostomorpha</taxon>
        <taxon>Macrostomida</taxon>
        <taxon>Macrostomidae</taxon>
        <taxon>Macrostomum</taxon>
    </lineage>
</organism>
<dbReference type="AlphaFoldDB" id="A0A1I8IRW2"/>
<evidence type="ECO:0000256" key="1">
    <source>
        <dbReference type="SAM" id="MobiDB-lite"/>
    </source>
</evidence>
<accession>A0A1I8IRW2</accession>
<evidence type="ECO:0000313" key="2">
    <source>
        <dbReference type="Proteomes" id="UP000095280"/>
    </source>
</evidence>
<keyword evidence="2" id="KW-1185">Reference proteome</keyword>
<proteinExistence type="predicted"/>